<evidence type="ECO:0000256" key="3">
    <source>
        <dbReference type="SAM" id="MobiDB-lite"/>
    </source>
</evidence>
<sequence length="191" mass="21681">MDQLDVKEVCSTSSESFSSSSEDDESPIKQRKVDEQNTVVFDDDVGKQQKKKLKCTKRELRAKHAAKHERDRMGMVLPDAVGDREQERNFVHLATKKMIAYRGVVQLFNAVAERQKKLKDASAATMTSKKRRLCGISTESFNRRLESKTIMDEADDTKKDWLSDGQMAIKSETEDDLDTSGIKTEPETDSE</sequence>
<dbReference type="GO" id="GO:0000460">
    <property type="term" value="P:maturation of 5.8S rRNA"/>
    <property type="evidence" value="ECO:0007669"/>
    <property type="project" value="TreeGrafter"/>
</dbReference>
<dbReference type="OMA" id="HERDRMG"/>
<reference evidence="4" key="2">
    <citation type="submission" date="2022-06" db="UniProtKB">
        <authorList>
            <consortium name="EnsemblMetazoa"/>
        </authorList>
    </citation>
    <scope>IDENTIFICATION</scope>
</reference>
<name>A0A8R1Y2N4_ONCVO</name>
<protein>
    <recommendedName>
        <fullName evidence="2">RRP15-like protein</fullName>
    </recommendedName>
</protein>
<reference evidence="5" key="1">
    <citation type="submission" date="2013-10" db="EMBL/GenBank/DDBJ databases">
        <title>Genome sequencing of Onchocerca volvulus.</title>
        <authorList>
            <person name="Cotton J."/>
            <person name="Tsai J."/>
            <person name="Stanley E."/>
            <person name="Tracey A."/>
            <person name="Holroyd N."/>
            <person name="Lustigman S."/>
            <person name="Berriman M."/>
        </authorList>
    </citation>
    <scope>NUCLEOTIDE SEQUENCE</scope>
</reference>
<evidence type="ECO:0000313" key="4">
    <source>
        <dbReference type="EnsemblMetazoa" id="OVOC7397.1"/>
    </source>
</evidence>
<feature type="region of interest" description="Disordered" evidence="3">
    <location>
        <begin position="59"/>
        <end position="80"/>
    </location>
</feature>
<dbReference type="Proteomes" id="UP000024404">
    <property type="component" value="Unassembled WGS sequence"/>
</dbReference>
<feature type="region of interest" description="Disordered" evidence="3">
    <location>
        <begin position="154"/>
        <end position="191"/>
    </location>
</feature>
<dbReference type="Pfam" id="PF07890">
    <property type="entry name" value="Rrp15p"/>
    <property type="match status" value="1"/>
</dbReference>
<keyword evidence="5" id="KW-1185">Reference proteome</keyword>
<evidence type="ECO:0000313" key="5">
    <source>
        <dbReference type="Proteomes" id="UP000024404"/>
    </source>
</evidence>
<feature type="compositionally biased region" description="Low complexity" evidence="3">
    <location>
        <begin position="11"/>
        <end position="20"/>
    </location>
</feature>
<evidence type="ECO:0000256" key="2">
    <source>
        <dbReference type="ARBA" id="ARBA00017475"/>
    </source>
</evidence>
<dbReference type="InterPro" id="IPR012459">
    <property type="entry name" value="Rrp15"/>
</dbReference>
<feature type="compositionally biased region" description="Basic and acidic residues" evidence="3">
    <location>
        <begin position="26"/>
        <end position="35"/>
    </location>
</feature>
<feature type="region of interest" description="Disordered" evidence="3">
    <location>
        <begin position="1"/>
        <end position="41"/>
    </location>
</feature>
<dbReference type="EMBL" id="CMVM020000193">
    <property type="status" value="NOT_ANNOTATED_CDS"/>
    <property type="molecule type" value="Genomic_DNA"/>
</dbReference>
<dbReference type="PANTHER" id="PTHR13245:SF14">
    <property type="entry name" value="RRP15-LIKE PROTEIN"/>
    <property type="match status" value="1"/>
</dbReference>
<proteinExistence type="inferred from homology"/>
<comment type="similarity">
    <text evidence="1">Belongs to the RRP15 family.</text>
</comment>
<dbReference type="GO" id="GO:0000470">
    <property type="term" value="P:maturation of LSU-rRNA"/>
    <property type="evidence" value="ECO:0007669"/>
    <property type="project" value="TreeGrafter"/>
</dbReference>
<accession>A0A8R1Y2N4</accession>
<dbReference type="AlphaFoldDB" id="A0A8R1Y2N4"/>
<organism evidence="4 5">
    <name type="scientific">Onchocerca volvulus</name>
    <dbReference type="NCBI Taxonomy" id="6282"/>
    <lineage>
        <taxon>Eukaryota</taxon>
        <taxon>Metazoa</taxon>
        <taxon>Ecdysozoa</taxon>
        <taxon>Nematoda</taxon>
        <taxon>Chromadorea</taxon>
        <taxon>Rhabditida</taxon>
        <taxon>Spirurina</taxon>
        <taxon>Spiruromorpha</taxon>
        <taxon>Filarioidea</taxon>
        <taxon>Onchocercidae</taxon>
        <taxon>Onchocerca</taxon>
    </lineage>
</organism>
<dbReference type="PANTHER" id="PTHR13245">
    <property type="entry name" value="RRP15-LIKE PROTEIN"/>
    <property type="match status" value="1"/>
</dbReference>
<dbReference type="GO" id="GO:0030687">
    <property type="term" value="C:preribosome, large subunit precursor"/>
    <property type="evidence" value="ECO:0007669"/>
    <property type="project" value="TreeGrafter"/>
</dbReference>
<evidence type="ECO:0000256" key="1">
    <source>
        <dbReference type="ARBA" id="ARBA00007462"/>
    </source>
</evidence>
<dbReference type="EnsemblMetazoa" id="OVOC7397.1">
    <property type="protein sequence ID" value="OVOC7397.1"/>
    <property type="gene ID" value="WBGene00244206"/>
</dbReference>